<evidence type="ECO:0000313" key="1">
    <source>
        <dbReference type="EMBL" id="KAF7268840.1"/>
    </source>
</evidence>
<dbReference type="OrthoDB" id="17536at2759"/>
<evidence type="ECO:0008006" key="3">
    <source>
        <dbReference type="Google" id="ProtNLM"/>
    </source>
</evidence>
<accession>A0A834I0X7</accession>
<comment type="caution">
    <text evidence="1">The sequence shown here is derived from an EMBL/GenBank/DDBJ whole genome shotgun (WGS) entry which is preliminary data.</text>
</comment>
<organism evidence="1 2">
    <name type="scientific">Rhynchophorus ferrugineus</name>
    <name type="common">Red palm weevil</name>
    <name type="synonym">Curculio ferrugineus</name>
    <dbReference type="NCBI Taxonomy" id="354439"/>
    <lineage>
        <taxon>Eukaryota</taxon>
        <taxon>Metazoa</taxon>
        <taxon>Ecdysozoa</taxon>
        <taxon>Arthropoda</taxon>
        <taxon>Hexapoda</taxon>
        <taxon>Insecta</taxon>
        <taxon>Pterygota</taxon>
        <taxon>Neoptera</taxon>
        <taxon>Endopterygota</taxon>
        <taxon>Coleoptera</taxon>
        <taxon>Polyphaga</taxon>
        <taxon>Cucujiformia</taxon>
        <taxon>Curculionidae</taxon>
        <taxon>Dryophthorinae</taxon>
        <taxon>Rhynchophorus</taxon>
    </lineage>
</organism>
<proteinExistence type="predicted"/>
<dbReference type="AlphaFoldDB" id="A0A834I0X7"/>
<keyword evidence="2" id="KW-1185">Reference proteome</keyword>
<evidence type="ECO:0000313" key="2">
    <source>
        <dbReference type="Proteomes" id="UP000625711"/>
    </source>
</evidence>
<reference evidence="1" key="1">
    <citation type="submission" date="2020-08" db="EMBL/GenBank/DDBJ databases">
        <title>Genome sequencing and assembly of the red palm weevil Rhynchophorus ferrugineus.</title>
        <authorList>
            <person name="Dias G.B."/>
            <person name="Bergman C.M."/>
            <person name="Manee M."/>
        </authorList>
    </citation>
    <scope>NUCLEOTIDE SEQUENCE</scope>
    <source>
        <strain evidence="1">AA-2017</strain>
        <tissue evidence="1">Whole larva</tissue>
    </source>
</reference>
<gene>
    <name evidence="1" type="ORF">GWI33_018184</name>
</gene>
<dbReference type="EMBL" id="JAACXV010014301">
    <property type="protein sequence ID" value="KAF7268840.1"/>
    <property type="molecule type" value="Genomic_DNA"/>
</dbReference>
<name>A0A834I0X7_RHYFE</name>
<protein>
    <recommendedName>
        <fullName evidence="3">Proteasome assembly chaperone 1</fullName>
    </recommendedName>
</protein>
<dbReference type="Proteomes" id="UP000625711">
    <property type="component" value="Unassembled WGS sequence"/>
</dbReference>
<sequence>MVFGEIIEPSTRALVIEDEHLENIPLYIGPIYQWEGQAQVPDDLETLIVVESKRAIYIASFLIKEKQPVCSIRNEGVSIYKVDKNYIVLFLNQTKSLILGEIAEILSPWLKKAKSIQAITTEPISSLKPTEMYKDMVTITKYTQLSARPWSFNFIILYSPQYKSCFMDCIY</sequence>